<evidence type="ECO:0000256" key="4">
    <source>
        <dbReference type="ARBA" id="ARBA00022679"/>
    </source>
</evidence>
<feature type="domain" description="RsmI HTH" evidence="8">
    <location>
        <begin position="254"/>
        <end position="296"/>
    </location>
</feature>
<dbReference type="PANTHER" id="PTHR46111:SF1">
    <property type="entry name" value="RIBOSOMAL RNA SMALL SUBUNIT METHYLTRANSFERASE I"/>
    <property type="match status" value="1"/>
</dbReference>
<comment type="caution">
    <text evidence="9">The sequence shown here is derived from an EMBL/GenBank/DDBJ whole genome shotgun (WGS) entry which is preliminary data.</text>
</comment>
<evidence type="ECO:0000256" key="3">
    <source>
        <dbReference type="ARBA" id="ARBA00022603"/>
    </source>
</evidence>
<comment type="similarity">
    <text evidence="6">Belongs to the methyltransferase superfamily. RsmI family.</text>
</comment>
<dbReference type="SUPFAM" id="SSF53790">
    <property type="entry name" value="Tetrapyrrole methylase"/>
    <property type="match status" value="1"/>
</dbReference>
<name>A0A2W5N0P9_RHOSU</name>
<keyword evidence="2 6" id="KW-0698">rRNA processing</keyword>
<dbReference type="InterPro" id="IPR014776">
    <property type="entry name" value="4pyrrole_Mease_sub2"/>
</dbReference>
<evidence type="ECO:0000259" key="8">
    <source>
        <dbReference type="Pfam" id="PF23016"/>
    </source>
</evidence>
<comment type="function">
    <text evidence="6">Catalyzes the 2'-O-methylation of the ribose of cytidine 1402 (C1402) in 16S rRNA.</text>
</comment>
<dbReference type="AlphaFoldDB" id="A0A2W5N0P9"/>
<dbReference type="FunFam" id="3.30.950.10:FF:000002">
    <property type="entry name" value="Ribosomal RNA small subunit methyltransferase I"/>
    <property type="match status" value="1"/>
</dbReference>
<dbReference type="EMBL" id="QFPW01000019">
    <property type="protein sequence ID" value="PZQ46966.1"/>
    <property type="molecule type" value="Genomic_DNA"/>
</dbReference>
<dbReference type="InterPro" id="IPR035996">
    <property type="entry name" value="4pyrrol_Methylase_sf"/>
</dbReference>
<keyword evidence="4 6" id="KW-0808">Transferase</keyword>
<organism evidence="9 10">
    <name type="scientific">Rhodovulum sulfidophilum</name>
    <name type="common">Rhodobacter sulfidophilus</name>
    <dbReference type="NCBI Taxonomy" id="35806"/>
    <lineage>
        <taxon>Bacteria</taxon>
        <taxon>Pseudomonadati</taxon>
        <taxon>Pseudomonadota</taxon>
        <taxon>Alphaproteobacteria</taxon>
        <taxon>Rhodobacterales</taxon>
        <taxon>Paracoccaceae</taxon>
        <taxon>Rhodovulum</taxon>
    </lineage>
</organism>
<dbReference type="HAMAP" id="MF_01877">
    <property type="entry name" value="16SrRNA_methyltr_I"/>
    <property type="match status" value="1"/>
</dbReference>
<keyword evidence="1 6" id="KW-0963">Cytoplasm</keyword>
<keyword evidence="5 6" id="KW-0949">S-adenosyl-L-methionine</keyword>
<evidence type="ECO:0000259" key="7">
    <source>
        <dbReference type="Pfam" id="PF00590"/>
    </source>
</evidence>
<reference evidence="9 10" key="1">
    <citation type="submission" date="2017-08" db="EMBL/GenBank/DDBJ databases">
        <title>Infants hospitalized years apart are colonized by the same room-sourced microbial strains.</title>
        <authorList>
            <person name="Brooks B."/>
            <person name="Olm M.R."/>
            <person name="Firek B.A."/>
            <person name="Baker R."/>
            <person name="Thomas B.C."/>
            <person name="Morowitz M.J."/>
            <person name="Banfield J.F."/>
        </authorList>
    </citation>
    <scope>NUCLEOTIDE SEQUENCE [LARGE SCALE GENOMIC DNA]</scope>
    <source>
        <strain evidence="9">S2_005_002_R2_34</strain>
    </source>
</reference>
<protein>
    <recommendedName>
        <fullName evidence="6">Ribosomal RNA small subunit methyltransferase I</fullName>
        <ecNumber evidence="6">2.1.1.198</ecNumber>
    </recommendedName>
    <alternativeName>
        <fullName evidence="6">16S rRNA 2'-O-ribose C1402 methyltransferase</fullName>
    </alternativeName>
    <alternativeName>
        <fullName evidence="6">rRNA (cytidine-2'-O-)-methyltransferase RsmI</fullName>
    </alternativeName>
</protein>
<dbReference type="Pfam" id="PF23016">
    <property type="entry name" value="RsmI_C"/>
    <property type="match status" value="1"/>
</dbReference>
<evidence type="ECO:0000256" key="6">
    <source>
        <dbReference type="HAMAP-Rule" id="MF_01877"/>
    </source>
</evidence>
<dbReference type="GO" id="GO:0005737">
    <property type="term" value="C:cytoplasm"/>
    <property type="evidence" value="ECO:0007669"/>
    <property type="project" value="UniProtKB-SubCell"/>
</dbReference>
<dbReference type="EC" id="2.1.1.198" evidence="6"/>
<gene>
    <name evidence="6 9" type="primary">rsmI</name>
    <name evidence="9" type="ORF">DI556_18420</name>
</gene>
<dbReference type="PANTHER" id="PTHR46111">
    <property type="entry name" value="RIBOSOMAL RNA SMALL SUBUNIT METHYLTRANSFERASE I"/>
    <property type="match status" value="1"/>
</dbReference>
<dbReference type="PIRSF" id="PIRSF005917">
    <property type="entry name" value="MTase_YraL"/>
    <property type="match status" value="1"/>
</dbReference>
<comment type="catalytic activity">
    <reaction evidence="6">
        <text>cytidine(1402) in 16S rRNA + S-adenosyl-L-methionine = 2'-O-methylcytidine(1402) in 16S rRNA + S-adenosyl-L-homocysteine + H(+)</text>
        <dbReference type="Rhea" id="RHEA:42924"/>
        <dbReference type="Rhea" id="RHEA-COMP:10285"/>
        <dbReference type="Rhea" id="RHEA-COMP:10286"/>
        <dbReference type="ChEBI" id="CHEBI:15378"/>
        <dbReference type="ChEBI" id="CHEBI:57856"/>
        <dbReference type="ChEBI" id="CHEBI:59789"/>
        <dbReference type="ChEBI" id="CHEBI:74495"/>
        <dbReference type="ChEBI" id="CHEBI:82748"/>
        <dbReference type="EC" id="2.1.1.198"/>
    </reaction>
</comment>
<evidence type="ECO:0000256" key="1">
    <source>
        <dbReference type="ARBA" id="ARBA00022490"/>
    </source>
</evidence>
<dbReference type="GO" id="GO:0070677">
    <property type="term" value="F:rRNA (cytosine-2'-O-)-methyltransferase activity"/>
    <property type="evidence" value="ECO:0007669"/>
    <property type="project" value="UniProtKB-UniRule"/>
</dbReference>
<sequence length="298" mass="30993">MAEANEETGTGDPDGAGPRALAPGLYLVATPIGAARDITLRALDILAGADILAAEDTRRTRHLLDIHGIRRDARGLVPYHDHNGAQQRPRLLAALAEGRSVALVSDAGTPLVADPGYRLAVEAIAAGHKVHAAPGASALLAALAVAGLPTDRFLFAGFAPPKQAARLRFLGELAAVPATLVFYESPRRLAEALAAMAEVFGGDRAAAVCRELTKRFEETRRGTLGDLARAYADEPDPKGEIVVLIGPPVAGEVGEADLDAALDAALARLSVKDAAAEVARALGLPRRVVYARALERAG</sequence>
<evidence type="ECO:0000313" key="9">
    <source>
        <dbReference type="EMBL" id="PZQ46966.1"/>
    </source>
</evidence>
<keyword evidence="3 6" id="KW-0489">Methyltransferase</keyword>
<dbReference type="InterPro" id="IPR053910">
    <property type="entry name" value="RsmI_HTH"/>
</dbReference>
<evidence type="ECO:0000256" key="5">
    <source>
        <dbReference type="ARBA" id="ARBA00022691"/>
    </source>
</evidence>
<dbReference type="InterPro" id="IPR000878">
    <property type="entry name" value="4pyrrol_Mease"/>
</dbReference>
<dbReference type="Proteomes" id="UP000249185">
    <property type="component" value="Unassembled WGS sequence"/>
</dbReference>
<proteinExistence type="inferred from homology"/>
<accession>A0A2W5N0P9</accession>
<comment type="subcellular location">
    <subcellularLocation>
        <location evidence="6">Cytoplasm</location>
    </subcellularLocation>
</comment>
<dbReference type="Gene3D" id="3.30.950.10">
    <property type="entry name" value="Methyltransferase, Cobalt-precorrin-4 Transmethylase, Domain 2"/>
    <property type="match status" value="1"/>
</dbReference>
<evidence type="ECO:0000256" key="2">
    <source>
        <dbReference type="ARBA" id="ARBA00022552"/>
    </source>
</evidence>
<dbReference type="NCBIfam" id="TIGR00096">
    <property type="entry name" value="16S rRNA (cytidine(1402)-2'-O)-methyltransferase"/>
    <property type="match status" value="1"/>
</dbReference>
<dbReference type="Pfam" id="PF00590">
    <property type="entry name" value="TP_methylase"/>
    <property type="match status" value="1"/>
</dbReference>
<feature type="domain" description="Tetrapyrrole methylase" evidence="7">
    <location>
        <begin position="25"/>
        <end position="228"/>
    </location>
</feature>
<dbReference type="InterPro" id="IPR008189">
    <property type="entry name" value="rRNA_ssu_MeTfrase_I"/>
</dbReference>
<evidence type="ECO:0000313" key="10">
    <source>
        <dbReference type="Proteomes" id="UP000249185"/>
    </source>
</evidence>
<dbReference type="InterPro" id="IPR014777">
    <property type="entry name" value="4pyrrole_Mease_sub1"/>
</dbReference>
<dbReference type="CDD" id="cd11648">
    <property type="entry name" value="RsmI"/>
    <property type="match status" value="1"/>
</dbReference>
<dbReference type="FunFam" id="3.40.1010.10:FF:000007">
    <property type="entry name" value="Ribosomal RNA small subunit methyltransferase I"/>
    <property type="match status" value="1"/>
</dbReference>
<dbReference type="Gene3D" id="3.40.1010.10">
    <property type="entry name" value="Cobalt-precorrin-4 Transmethylase, Domain 1"/>
    <property type="match status" value="1"/>
</dbReference>